<evidence type="ECO:0000256" key="3">
    <source>
        <dbReference type="SAM" id="SignalP"/>
    </source>
</evidence>
<dbReference type="InterPro" id="IPR018337">
    <property type="entry name" value="Cell_wall/Cho-bd_repeat"/>
</dbReference>
<evidence type="ECO:0000256" key="1">
    <source>
        <dbReference type="ARBA" id="ARBA00022737"/>
    </source>
</evidence>
<organism evidence="4 5">
    <name type="scientific">Oribacterium parvum</name>
    <dbReference type="NCBI Taxonomy" id="1501329"/>
    <lineage>
        <taxon>Bacteria</taxon>
        <taxon>Bacillati</taxon>
        <taxon>Bacillota</taxon>
        <taxon>Clostridia</taxon>
        <taxon>Lachnospirales</taxon>
        <taxon>Lachnospiraceae</taxon>
        <taxon>Oribacterium</taxon>
    </lineage>
</organism>
<dbReference type="EMBL" id="JABZRD010000149">
    <property type="protein sequence ID" value="MBF1283503.1"/>
    <property type="molecule type" value="Genomic_DNA"/>
</dbReference>
<proteinExistence type="predicted"/>
<evidence type="ECO:0000256" key="2">
    <source>
        <dbReference type="PROSITE-ProRule" id="PRU00591"/>
    </source>
</evidence>
<dbReference type="SUPFAM" id="SSF69360">
    <property type="entry name" value="Cell wall binding repeat"/>
    <property type="match status" value="1"/>
</dbReference>
<reference evidence="4" key="1">
    <citation type="submission" date="2020-04" db="EMBL/GenBank/DDBJ databases">
        <title>Deep metagenomics examines the oral microbiome during advanced dental caries in children, revealing novel taxa and co-occurrences with host molecules.</title>
        <authorList>
            <person name="Baker J.L."/>
            <person name="Morton J.T."/>
            <person name="Dinis M."/>
            <person name="Alvarez R."/>
            <person name="Tran N.C."/>
            <person name="Knight R."/>
            <person name="Edlund A."/>
        </authorList>
    </citation>
    <scope>NUCLEOTIDE SEQUENCE</scope>
    <source>
        <strain evidence="4">JCVI_24_bin.2</strain>
    </source>
</reference>
<protein>
    <submittedName>
        <fullName evidence="4">N-acetylmuramoyl-L-alanine amidase family protein</fullName>
    </submittedName>
</protein>
<dbReference type="Proteomes" id="UP000709351">
    <property type="component" value="Unassembled WGS sequence"/>
</dbReference>
<dbReference type="Gene3D" id="2.10.270.10">
    <property type="entry name" value="Cholin Binding"/>
    <property type="match status" value="1"/>
</dbReference>
<gene>
    <name evidence="4" type="ORF">HXM93_03085</name>
</gene>
<feature type="signal peptide" evidence="3">
    <location>
        <begin position="1"/>
        <end position="24"/>
    </location>
</feature>
<keyword evidence="1" id="KW-0677">Repeat</keyword>
<feature type="repeat" description="Cell wall-binding" evidence="2">
    <location>
        <begin position="388"/>
        <end position="411"/>
    </location>
</feature>
<evidence type="ECO:0000313" key="5">
    <source>
        <dbReference type="Proteomes" id="UP000709351"/>
    </source>
</evidence>
<dbReference type="AlphaFoldDB" id="A0A930GZ74"/>
<sequence length="430" mass="48172">MFRKRMGFLLSLLCMVLFAIPAFAKDSTSTITNISIKVDRNLSKLEAGSSLGNISESDFSTGNTDRYHVDAVQWVESGNFDVIRVGSEPKVLLYLVADSKEKNNGDVINYQFAGAYSSNNVSVSNGSFVSAKRVSGTELEIVLQLKPISGSFDAPENLAWSASSLGRATWSQAENSSGYYEVKLYREGRQLAKITTDALSLNFYPWMTEEGNYSFNVRSIPYTDSQKKGGKASEDAESDTLYIAANNRSNGDGKYSETQIFGQNKAQNNTPGNANIPSTIGWSLINGKWYFRYPNGQPAINSWVDWNGRWYHFNGQGEMETGWFKSAYGNWFYLEPSNGDAKTGWKLINNIWYYFIPDAGDRQCMMVSSGIFQIGQESYYFDVSGAMRTGWIAINVNGKQTYYYFKDNGAMAKNTTINGFRVNERGEWVQ</sequence>
<comment type="caution">
    <text evidence="4">The sequence shown here is derived from an EMBL/GenBank/DDBJ whole genome shotgun (WGS) entry which is preliminary data.</text>
</comment>
<feature type="chain" id="PRO_5036858588" evidence="3">
    <location>
        <begin position="25"/>
        <end position="430"/>
    </location>
</feature>
<keyword evidence="3" id="KW-0732">Signal</keyword>
<dbReference type="PROSITE" id="PS51170">
    <property type="entry name" value="CW"/>
    <property type="match status" value="1"/>
</dbReference>
<accession>A0A930GZ74</accession>
<evidence type="ECO:0000313" key="4">
    <source>
        <dbReference type="EMBL" id="MBF1283503.1"/>
    </source>
</evidence>
<name>A0A930GZ74_9FIRM</name>
<dbReference type="Pfam" id="PF19127">
    <property type="entry name" value="Choline_bind_3"/>
    <property type="match status" value="2"/>
</dbReference>
<dbReference type="Pfam" id="PF01473">
    <property type="entry name" value="Choline_bind_1"/>
    <property type="match status" value="1"/>
</dbReference>